<name>A0A7X2J285_9BACI</name>
<dbReference type="EMBL" id="WKKI01000031">
    <property type="protein sequence ID" value="MRX73303.1"/>
    <property type="molecule type" value="Genomic_DNA"/>
</dbReference>
<dbReference type="InterPro" id="IPR036388">
    <property type="entry name" value="WH-like_DNA-bd_sf"/>
</dbReference>
<dbReference type="PRINTS" id="PR00778">
    <property type="entry name" value="HTHARSR"/>
</dbReference>
<keyword evidence="2" id="KW-0238">DNA-binding</keyword>
<accession>A0A7X2J285</accession>
<dbReference type="Pfam" id="PF01022">
    <property type="entry name" value="HTH_5"/>
    <property type="match status" value="1"/>
</dbReference>
<dbReference type="Gene3D" id="1.10.10.10">
    <property type="entry name" value="Winged helix-like DNA-binding domain superfamily/Winged helix DNA-binding domain"/>
    <property type="match status" value="1"/>
</dbReference>
<dbReference type="GO" id="GO:0003677">
    <property type="term" value="F:DNA binding"/>
    <property type="evidence" value="ECO:0007669"/>
    <property type="project" value="UniProtKB-KW"/>
</dbReference>
<proteinExistence type="predicted"/>
<keyword evidence="1" id="KW-0805">Transcription regulation</keyword>
<dbReference type="InterPro" id="IPR001845">
    <property type="entry name" value="HTH_ArsR_DNA-bd_dom"/>
</dbReference>
<evidence type="ECO:0000256" key="3">
    <source>
        <dbReference type="ARBA" id="ARBA00023163"/>
    </source>
</evidence>
<keyword evidence="6" id="KW-1185">Reference proteome</keyword>
<gene>
    <name evidence="5" type="ORF">GJU40_14235</name>
</gene>
<dbReference type="CDD" id="cd00090">
    <property type="entry name" value="HTH_ARSR"/>
    <property type="match status" value="1"/>
</dbReference>
<sequence>MQLNKLVEFHKVMGDPTRIRIVTLLASGPKHGQAIAGILGLTAPTISHHLGKLRALNLIEEKRVKNSIYFALHHNVYDHYAAAVGETVRKGGDEEMSAQQGSDHMILRNYLTKEGKLKVIPSQRKRKLIVLRHIVEEFEPGRKYPEKEINEYLLKYHEDFATLRRELIMNSMMYREDGIYELNPKEMWNNID</sequence>
<dbReference type="OrthoDB" id="529288at2"/>
<feature type="domain" description="HTH arsR-type" evidence="4">
    <location>
        <begin position="1"/>
        <end position="95"/>
    </location>
</feature>
<reference evidence="5 6" key="1">
    <citation type="submission" date="2019-11" db="EMBL/GenBank/DDBJ databases">
        <title>Bacillus lacus genome.</title>
        <authorList>
            <person name="Allen C.J."/>
            <person name="Newman J.D."/>
        </authorList>
    </citation>
    <scope>NUCLEOTIDE SEQUENCE [LARGE SCALE GENOMIC DNA]</scope>
    <source>
        <strain evidence="5 6">KCTC 33946</strain>
    </source>
</reference>
<dbReference type="InterPro" id="IPR036390">
    <property type="entry name" value="WH_DNA-bd_sf"/>
</dbReference>
<dbReference type="Proteomes" id="UP000448867">
    <property type="component" value="Unassembled WGS sequence"/>
</dbReference>
<dbReference type="SMART" id="SM00418">
    <property type="entry name" value="HTH_ARSR"/>
    <property type="match status" value="1"/>
</dbReference>
<dbReference type="InterPro" id="IPR011991">
    <property type="entry name" value="ArsR-like_HTH"/>
</dbReference>
<evidence type="ECO:0000256" key="2">
    <source>
        <dbReference type="ARBA" id="ARBA00023125"/>
    </source>
</evidence>
<evidence type="ECO:0000313" key="5">
    <source>
        <dbReference type="EMBL" id="MRX73303.1"/>
    </source>
</evidence>
<dbReference type="InterPro" id="IPR051081">
    <property type="entry name" value="HTH_MetalResp_TranReg"/>
</dbReference>
<dbReference type="InterPro" id="IPR018656">
    <property type="entry name" value="DUF2087"/>
</dbReference>
<comment type="caution">
    <text evidence="5">The sequence shown here is derived from an EMBL/GenBank/DDBJ whole genome shotgun (WGS) entry which is preliminary data.</text>
</comment>
<evidence type="ECO:0000259" key="4">
    <source>
        <dbReference type="PROSITE" id="PS50987"/>
    </source>
</evidence>
<dbReference type="PANTHER" id="PTHR33154">
    <property type="entry name" value="TRANSCRIPTIONAL REGULATOR, ARSR FAMILY"/>
    <property type="match status" value="1"/>
</dbReference>
<dbReference type="NCBIfam" id="NF033788">
    <property type="entry name" value="HTH_metalloreg"/>
    <property type="match status" value="1"/>
</dbReference>
<dbReference type="AlphaFoldDB" id="A0A7X2J285"/>
<dbReference type="Pfam" id="PF09860">
    <property type="entry name" value="DUF2087"/>
    <property type="match status" value="1"/>
</dbReference>
<protein>
    <submittedName>
        <fullName evidence="5">Metalloregulator ArsR/SmtB family transcription factor</fullName>
    </submittedName>
</protein>
<dbReference type="SUPFAM" id="SSF46785">
    <property type="entry name" value="Winged helix' DNA-binding domain"/>
    <property type="match status" value="1"/>
</dbReference>
<evidence type="ECO:0000256" key="1">
    <source>
        <dbReference type="ARBA" id="ARBA00023015"/>
    </source>
</evidence>
<keyword evidence="3" id="KW-0804">Transcription</keyword>
<dbReference type="PANTHER" id="PTHR33154:SF33">
    <property type="entry name" value="TRANSCRIPTIONAL REPRESSOR SDPR"/>
    <property type="match status" value="1"/>
</dbReference>
<dbReference type="PROSITE" id="PS50987">
    <property type="entry name" value="HTH_ARSR_2"/>
    <property type="match status" value="1"/>
</dbReference>
<dbReference type="GO" id="GO:0003700">
    <property type="term" value="F:DNA-binding transcription factor activity"/>
    <property type="evidence" value="ECO:0007669"/>
    <property type="project" value="InterPro"/>
</dbReference>
<organism evidence="5 6">
    <name type="scientific">Metabacillus lacus</name>
    <dbReference type="NCBI Taxonomy" id="1983721"/>
    <lineage>
        <taxon>Bacteria</taxon>
        <taxon>Bacillati</taxon>
        <taxon>Bacillota</taxon>
        <taxon>Bacilli</taxon>
        <taxon>Bacillales</taxon>
        <taxon>Bacillaceae</taxon>
        <taxon>Metabacillus</taxon>
    </lineage>
</organism>
<evidence type="ECO:0000313" key="6">
    <source>
        <dbReference type="Proteomes" id="UP000448867"/>
    </source>
</evidence>
<dbReference type="RefSeq" id="WP_154308770.1">
    <property type="nucleotide sequence ID" value="NZ_WKKI01000031.1"/>
</dbReference>